<feature type="DNA-binding region" description="H-T-H motif" evidence="2">
    <location>
        <begin position="38"/>
        <end position="57"/>
    </location>
</feature>
<dbReference type="InterPro" id="IPR050109">
    <property type="entry name" value="HTH-type_TetR-like_transc_reg"/>
</dbReference>
<evidence type="ECO:0000313" key="4">
    <source>
        <dbReference type="EMBL" id="CDO91046.1"/>
    </source>
</evidence>
<dbReference type="GO" id="GO:0000976">
    <property type="term" value="F:transcription cis-regulatory region binding"/>
    <property type="evidence" value="ECO:0007669"/>
    <property type="project" value="TreeGrafter"/>
</dbReference>
<dbReference type="PROSITE" id="PS50977">
    <property type="entry name" value="HTH_TETR_2"/>
    <property type="match status" value="1"/>
</dbReference>
<dbReference type="PRINTS" id="PR00455">
    <property type="entry name" value="HTHTETR"/>
</dbReference>
<dbReference type="AlphaFoldDB" id="A0A024K554"/>
<feature type="domain" description="HTH tetR-type" evidence="3">
    <location>
        <begin position="15"/>
        <end position="75"/>
    </location>
</feature>
<organism evidence="4">
    <name type="scientific">Mycobacterium triplex</name>
    <dbReference type="NCBI Taxonomy" id="47839"/>
    <lineage>
        <taxon>Bacteria</taxon>
        <taxon>Bacillati</taxon>
        <taxon>Actinomycetota</taxon>
        <taxon>Actinomycetes</taxon>
        <taxon>Mycobacteriales</taxon>
        <taxon>Mycobacteriaceae</taxon>
        <taxon>Mycobacterium</taxon>
        <taxon>Mycobacterium simiae complex</taxon>
    </lineage>
</organism>
<sequence>MNEMADVPPRRRDATATKARLLEAARELFLSQGYTAVGLREVAARAGADVTLVRRYFGSKQQLFAAATDVSENTEEIRDAPDDAVGEQMIARVLGARRDVDAPLFALLRSSSEPTVVARLNSQLDVGITRNLARRITADHARIRADMITALLLGIGVQRVLLQKRPMANARDDDIRAVFLEAFEAITKLDQSSSGGSK</sequence>
<gene>
    <name evidence="5" type="ORF">AWC29_14450</name>
    <name evidence="4" type="ORF">BN973_05452</name>
</gene>
<dbReference type="Pfam" id="PF00440">
    <property type="entry name" value="TetR_N"/>
    <property type="match status" value="1"/>
</dbReference>
<dbReference type="InterPro" id="IPR001647">
    <property type="entry name" value="HTH_TetR"/>
</dbReference>
<dbReference type="eggNOG" id="COG1309">
    <property type="taxonomic scope" value="Bacteria"/>
</dbReference>
<dbReference type="SUPFAM" id="SSF48498">
    <property type="entry name" value="Tetracyclin repressor-like, C-terminal domain"/>
    <property type="match status" value="1"/>
</dbReference>
<keyword evidence="1 2" id="KW-0238">DNA-binding</keyword>
<dbReference type="Proteomes" id="UP000028880">
    <property type="component" value="Unassembled WGS sequence"/>
</dbReference>
<reference evidence="4" key="1">
    <citation type="journal article" date="2014" name="Genome Announc.">
        <title>Draft Genome Sequence of Mycobacterium triplex DSM 44626.</title>
        <authorList>
            <person name="Sassi M."/>
            <person name="Croce O."/>
            <person name="Robert C."/>
            <person name="Raoult D."/>
            <person name="Drancourt M."/>
        </authorList>
    </citation>
    <scope>NUCLEOTIDE SEQUENCE [LARGE SCALE GENOMIC DNA]</scope>
    <source>
        <strain evidence="4">DSM 44626</strain>
    </source>
</reference>
<dbReference type="OrthoDB" id="3210235at2"/>
<evidence type="ECO:0000313" key="5">
    <source>
        <dbReference type="EMBL" id="ORX04249.1"/>
    </source>
</evidence>
<accession>A0A024K554</accession>
<evidence type="ECO:0000256" key="2">
    <source>
        <dbReference type="PROSITE-ProRule" id="PRU00335"/>
    </source>
</evidence>
<protein>
    <submittedName>
        <fullName evidence="4">TetR family transcriptional regulator</fullName>
    </submittedName>
</protein>
<evidence type="ECO:0000313" key="6">
    <source>
        <dbReference type="Proteomes" id="UP000193710"/>
    </source>
</evidence>
<dbReference type="InterPro" id="IPR009057">
    <property type="entry name" value="Homeodomain-like_sf"/>
</dbReference>
<dbReference type="HOGENOM" id="CLU_069356_10_1_11"/>
<dbReference type="RefSeq" id="WP_036471745.1">
    <property type="nucleotide sequence ID" value="NZ_LQPY01000019.1"/>
</dbReference>
<evidence type="ECO:0000259" key="3">
    <source>
        <dbReference type="PROSITE" id="PS50977"/>
    </source>
</evidence>
<dbReference type="InterPro" id="IPR036271">
    <property type="entry name" value="Tet_transcr_reg_TetR-rel_C_sf"/>
</dbReference>
<dbReference type="GO" id="GO:0003700">
    <property type="term" value="F:DNA-binding transcription factor activity"/>
    <property type="evidence" value="ECO:0007669"/>
    <property type="project" value="TreeGrafter"/>
</dbReference>
<dbReference type="EMBL" id="HG964446">
    <property type="protein sequence ID" value="CDO91046.1"/>
    <property type="molecule type" value="Genomic_DNA"/>
</dbReference>
<reference evidence="5 6" key="3">
    <citation type="submission" date="2016-01" db="EMBL/GenBank/DDBJ databases">
        <title>The new phylogeny of the genus Mycobacterium.</title>
        <authorList>
            <person name="Tarcisio F."/>
            <person name="Conor M."/>
            <person name="Antonella G."/>
            <person name="Elisabetta G."/>
            <person name="Giulia F.S."/>
            <person name="Sara T."/>
            <person name="Anna F."/>
            <person name="Clotilde B."/>
            <person name="Roberto B."/>
            <person name="Veronica D.S."/>
            <person name="Fabio R."/>
            <person name="Monica P."/>
            <person name="Olivier J."/>
            <person name="Enrico T."/>
            <person name="Nicola S."/>
        </authorList>
    </citation>
    <scope>NUCLEOTIDE SEQUENCE [LARGE SCALE GENOMIC DNA]</scope>
    <source>
        <strain evidence="5 6">DSM 44626</strain>
    </source>
</reference>
<dbReference type="EMBL" id="LQPY01000019">
    <property type="protein sequence ID" value="ORX04249.1"/>
    <property type="molecule type" value="Genomic_DNA"/>
</dbReference>
<dbReference type="Pfam" id="PF17920">
    <property type="entry name" value="TetR_C_16"/>
    <property type="match status" value="1"/>
</dbReference>
<dbReference type="PANTHER" id="PTHR30055:SF235">
    <property type="entry name" value="TRANSCRIPTIONAL REGULATORY PROTEIN"/>
    <property type="match status" value="1"/>
</dbReference>
<dbReference type="STRING" id="47839.BN973_05452"/>
<name>A0A024K554_9MYCO</name>
<reference evidence="4" key="2">
    <citation type="submission" date="2014-04" db="EMBL/GenBank/DDBJ databases">
        <authorList>
            <person name="Urmite Genomes U."/>
        </authorList>
    </citation>
    <scope>NUCLEOTIDE SEQUENCE</scope>
    <source>
        <strain evidence="4">DSM 44626</strain>
    </source>
</reference>
<keyword evidence="6" id="KW-1185">Reference proteome</keyword>
<dbReference type="SUPFAM" id="SSF46689">
    <property type="entry name" value="Homeodomain-like"/>
    <property type="match status" value="1"/>
</dbReference>
<proteinExistence type="predicted"/>
<dbReference type="Gene3D" id="1.10.357.10">
    <property type="entry name" value="Tetracycline Repressor, domain 2"/>
    <property type="match status" value="1"/>
</dbReference>
<dbReference type="PANTHER" id="PTHR30055">
    <property type="entry name" value="HTH-TYPE TRANSCRIPTIONAL REGULATOR RUTR"/>
    <property type="match status" value="1"/>
</dbReference>
<dbReference type="InterPro" id="IPR041678">
    <property type="entry name" value="TetR_C_16"/>
</dbReference>
<dbReference type="Proteomes" id="UP000193710">
    <property type="component" value="Unassembled WGS sequence"/>
</dbReference>
<evidence type="ECO:0000256" key="1">
    <source>
        <dbReference type="ARBA" id="ARBA00023125"/>
    </source>
</evidence>